<keyword evidence="4" id="KW-1185">Reference proteome</keyword>
<evidence type="ECO:0000313" key="4">
    <source>
        <dbReference type="Proteomes" id="UP000195667"/>
    </source>
</evidence>
<dbReference type="EMBL" id="FUKI01000111">
    <property type="protein sequence ID" value="SJM92989.1"/>
    <property type="molecule type" value="Genomic_DNA"/>
</dbReference>
<reference evidence="4" key="1">
    <citation type="submission" date="2017-02" db="EMBL/GenBank/DDBJ databases">
        <authorList>
            <person name="Daims H."/>
        </authorList>
    </citation>
    <scope>NUCLEOTIDE SEQUENCE [LARGE SCALE GENOMIC DNA]</scope>
</reference>
<dbReference type="InterPro" id="IPR011009">
    <property type="entry name" value="Kinase-like_dom_sf"/>
</dbReference>
<dbReference type="OrthoDB" id="9801841at2"/>
<keyword evidence="1" id="KW-0175">Coiled coil</keyword>
<evidence type="ECO:0008006" key="5">
    <source>
        <dbReference type="Google" id="ProtNLM"/>
    </source>
</evidence>
<sequence length="883" mass="101236">MSTKHKFQEHKDTNTMKDDVTTPKVRLSQSVKRSMELTESIERAEQIEIFQGTALFVDKDSGEFIGPIAEGTMGIILYAGSAKRIKEDGLNSADAIRIPRLLQLDELLNFHIAEICYHEGIQAEKAADLSGLGGAKCMLRPGKPNYYATIPGGDRSPCYVGFYLSPNAKYSLALVSEKQAWPLEFANYLHQVGYEPKELYAEINRFADLDVQNRAVDRSDTLETLLYLPDLRKRKQAGKKNHEDAEINAQQPASKLRNLGRSIIEEAYTRKDIGGWWFNLPICLYSWMTSDLERLMTGLLDDESTSLNNANPEKIASSDAKLLSNWRPITWLSLARTLTLGLSALHTKGLIHGDPRPANIMAKLSEEDVLLPDHFRWIDVGLGYGHVNTTTTDPDGRISQTPPAPLGGGRVTPFYAPERVESVEFEDADMVRLSKRIDGYYLLEFLWKRRTYEEPVALMLKDARGKPLRELGKLGKGDRIQLREFIFDVECVEASHVVVSRIYEVVLDRVLIEHKETENEISILSKLQNAAISRYRVFKQWGQATDIFGLGILVLYMFFIRGLCLRKQYLNKENPASNHSEFYLEKSSRERIFHELSTLIRSQIFLNGFVAAIKERGKYANKSQLWQKDVLMPLAHDYKREDFTAKVNPSNPERIQQIVDHVLTMDANFTTVLMGANRNNGLFVLIIYFCLSCVWRRDEVSDLLASEFPFEPYCDSREIITDKEQRSKPARRAREDLELLCELINAAQINEDISNDELGNYSSEIILRSRNDQMQIALENAQKAMREAQDKDSKIGKMERILAELEKTLHLKNTSLDEFKNKTDELQEDQQIQKEKIREDEKRLRYLEVENKRLQGMLTRSQEQLNRSIFHIFKSDSASKPEK</sequence>
<protein>
    <recommendedName>
        <fullName evidence="5">Protein kinase domain-containing protein</fullName>
    </recommendedName>
</protein>
<dbReference type="AlphaFoldDB" id="A0A1R4H9V0"/>
<name>A0A1R4H9V0_9GAMM</name>
<feature type="region of interest" description="Disordered" evidence="2">
    <location>
        <begin position="1"/>
        <end position="22"/>
    </location>
</feature>
<dbReference type="Gene3D" id="1.10.510.10">
    <property type="entry name" value="Transferase(Phosphotransferase) domain 1"/>
    <property type="match status" value="1"/>
</dbReference>
<feature type="compositionally biased region" description="Basic and acidic residues" evidence="2">
    <location>
        <begin position="9"/>
        <end position="21"/>
    </location>
</feature>
<organism evidence="3 4">
    <name type="scientific">Crenothrix polyspora</name>
    <dbReference type="NCBI Taxonomy" id="360316"/>
    <lineage>
        <taxon>Bacteria</taxon>
        <taxon>Pseudomonadati</taxon>
        <taxon>Pseudomonadota</taxon>
        <taxon>Gammaproteobacteria</taxon>
        <taxon>Methylococcales</taxon>
        <taxon>Crenotrichaceae</taxon>
        <taxon>Crenothrix</taxon>
    </lineage>
</organism>
<evidence type="ECO:0000313" key="3">
    <source>
        <dbReference type="EMBL" id="SJM92989.1"/>
    </source>
</evidence>
<evidence type="ECO:0000256" key="2">
    <source>
        <dbReference type="SAM" id="MobiDB-lite"/>
    </source>
</evidence>
<dbReference type="Proteomes" id="UP000195667">
    <property type="component" value="Unassembled WGS sequence"/>
</dbReference>
<accession>A0A1R4H9V0</accession>
<gene>
    <name evidence="3" type="ORF">CRENPOLYSF1_360013</name>
</gene>
<evidence type="ECO:0000256" key="1">
    <source>
        <dbReference type="SAM" id="Coils"/>
    </source>
</evidence>
<feature type="coiled-coil region" evidence="1">
    <location>
        <begin position="730"/>
        <end position="843"/>
    </location>
</feature>
<dbReference type="RefSeq" id="WP_087143638.1">
    <property type="nucleotide sequence ID" value="NZ_FUKI01000111.1"/>
</dbReference>
<proteinExistence type="predicted"/>
<dbReference type="SUPFAM" id="SSF56112">
    <property type="entry name" value="Protein kinase-like (PK-like)"/>
    <property type="match status" value="1"/>
</dbReference>